<name>A0A402A7C7_9CHLR</name>
<evidence type="ECO:0000259" key="6">
    <source>
        <dbReference type="Pfam" id="PF09364"/>
    </source>
</evidence>
<proteinExistence type="inferred from homology"/>
<dbReference type="PANTHER" id="PTHR31273:SF1">
    <property type="entry name" value="PHOSPHOKETOLASE-RELATED"/>
    <property type="match status" value="1"/>
</dbReference>
<evidence type="ECO:0000259" key="5">
    <source>
        <dbReference type="Pfam" id="PF09363"/>
    </source>
</evidence>
<keyword evidence="3" id="KW-0786">Thiamine pyrophosphate</keyword>
<gene>
    <name evidence="7" type="ORF">KTT_47700</name>
</gene>
<dbReference type="RefSeq" id="WP_126582438.1">
    <property type="nucleotide sequence ID" value="NZ_BIFR01000002.1"/>
</dbReference>
<dbReference type="Pfam" id="PF03894">
    <property type="entry name" value="XFP"/>
    <property type="match status" value="1"/>
</dbReference>
<evidence type="ECO:0000313" key="8">
    <source>
        <dbReference type="Proteomes" id="UP000287352"/>
    </source>
</evidence>
<keyword evidence="4" id="KW-0456">Lyase</keyword>
<dbReference type="PROSITE" id="PS60003">
    <property type="entry name" value="PHOSPHOKETOLASE_2"/>
    <property type="match status" value="1"/>
</dbReference>
<dbReference type="Gene3D" id="3.40.50.920">
    <property type="match status" value="1"/>
</dbReference>
<evidence type="ECO:0000256" key="1">
    <source>
        <dbReference type="ARBA" id="ARBA00001964"/>
    </source>
</evidence>
<dbReference type="InterPro" id="IPR029061">
    <property type="entry name" value="THDP-binding"/>
</dbReference>
<dbReference type="AlphaFoldDB" id="A0A402A7C7"/>
<dbReference type="PROSITE" id="PS60002">
    <property type="entry name" value="PHOSPHOKETOLASE_1"/>
    <property type="match status" value="1"/>
</dbReference>
<dbReference type="Gene3D" id="3.40.50.970">
    <property type="match status" value="2"/>
</dbReference>
<evidence type="ECO:0000256" key="2">
    <source>
        <dbReference type="ARBA" id="ARBA00005623"/>
    </source>
</evidence>
<evidence type="ECO:0000256" key="4">
    <source>
        <dbReference type="ARBA" id="ARBA00023239"/>
    </source>
</evidence>
<dbReference type="InterPro" id="IPR018970">
    <property type="entry name" value="Xul5P/Fru6P_PKetolase_N"/>
</dbReference>
<dbReference type="OrthoDB" id="9768449at2"/>
<evidence type="ECO:0000256" key="3">
    <source>
        <dbReference type="ARBA" id="ARBA00023052"/>
    </source>
</evidence>
<evidence type="ECO:0000313" key="7">
    <source>
        <dbReference type="EMBL" id="GCE14911.1"/>
    </source>
</evidence>
<dbReference type="EMBL" id="BIFR01000002">
    <property type="protein sequence ID" value="GCE14911.1"/>
    <property type="molecule type" value="Genomic_DNA"/>
</dbReference>
<dbReference type="PIRSF" id="PIRSF017245">
    <property type="entry name" value="Phosphoketolase"/>
    <property type="match status" value="1"/>
</dbReference>
<organism evidence="7 8">
    <name type="scientific">Tengunoibacter tsumagoiensis</name>
    <dbReference type="NCBI Taxonomy" id="2014871"/>
    <lineage>
        <taxon>Bacteria</taxon>
        <taxon>Bacillati</taxon>
        <taxon>Chloroflexota</taxon>
        <taxon>Ktedonobacteria</taxon>
        <taxon>Ktedonobacterales</taxon>
        <taxon>Dictyobacteraceae</taxon>
        <taxon>Tengunoibacter</taxon>
    </lineage>
</organism>
<dbReference type="InterPro" id="IPR018969">
    <property type="entry name" value="Xul5P/Fru6P_PKetolase_C"/>
</dbReference>
<dbReference type="Pfam" id="PF09363">
    <property type="entry name" value="XFP_C"/>
    <property type="match status" value="1"/>
</dbReference>
<keyword evidence="8" id="KW-1185">Reference proteome</keyword>
<dbReference type="InterPro" id="IPR019789">
    <property type="entry name" value="Xul5P/Fru6P_PKetolase_ThDP_BS"/>
</dbReference>
<dbReference type="NCBIfam" id="NF003619">
    <property type="entry name" value="PRK05261.1-4"/>
    <property type="match status" value="1"/>
</dbReference>
<dbReference type="NCBIfam" id="NF003616">
    <property type="entry name" value="PRK05261.1-1"/>
    <property type="match status" value="1"/>
</dbReference>
<reference evidence="8" key="1">
    <citation type="submission" date="2018-12" db="EMBL/GenBank/DDBJ databases">
        <title>Tengunoibacter tsumagoiensis gen. nov., sp. nov., Dictyobacter kobayashii sp. nov., D. alpinus sp. nov., and D. joshuensis sp. nov. and description of Dictyobacteraceae fam. nov. within the order Ktedonobacterales isolated from Tengu-no-mugimeshi.</title>
        <authorList>
            <person name="Wang C.M."/>
            <person name="Zheng Y."/>
            <person name="Sakai Y."/>
            <person name="Toyoda A."/>
            <person name="Minakuchi Y."/>
            <person name="Abe K."/>
            <person name="Yokota A."/>
            <person name="Yabe S."/>
        </authorList>
    </citation>
    <scope>NUCLEOTIDE SEQUENCE [LARGE SCALE GENOMIC DNA]</scope>
    <source>
        <strain evidence="8">Uno3</strain>
    </source>
</reference>
<feature type="domain" description="Xylulose 5-phosphate/Fructose 6-phosphate phosphoketolase C-terminal" evidence="5">
    <location>
        <begin position="587"/>
        <end position="794"/>
    </location>
</feature>
<protein>
    <submittedName>
        <fullName evidence="7">Putative phosphoketolase</fullName>
    </submittedName>
</protein>
<dbReference type="PANTHER" id="PTHR31273">
    <property type="entry name" value="PHOSPHOKETOLASE-RELATED"/>
    <property type="match status" value="1"/>
</dbReference>
<sequence length="799" mass="89380">MVIQTTGAATRAGFAASPLEEREELALYQRTTNYLTAAQIYLQENFLLREPLKPEHIKDRLLGHWGTCPGINMIYAHLNRLIIRHNIDMFLITGPGHGAPANLANLYLEGSLQPFYPELTLDEAGLGTFIKRFSWPDGFPSHLYPGLPGTIHEGGELGYSLATAFGAAMDNPDLIVACIVGDGEAETGPTAAAWHSYKFLHPAESGAVLPILHLNGYKISNPTIYGTMSDADLSRLFTGFGYKVRIIQASQGDARMAKALDEAYRDIRSIQQIARSHQSVALPAWPMLILRSPKGWTGIKQLNGKRIEGSHRSHQVPAIDVKSSQTSLEAVEQWLRSYHPEELFDERGRPRPEVLALCPQGNHRMGSNRHTFGGLIYEPLVLPQTQRFAVTRGLTTSNIEPVAQYVKEIIVNNPQTFRIFCPDELESNLLGAILEVTSRNYQWPVADGDEDGSAQGGRVIEVLSEHLCQAWLQGYLLTGRHGLFPSYEAFLNIISSMMDQYAKFLKSSQEFAWRLPVASLNYLQTSTLWRQEHNGFSHQNPGFINTLLNKKPDVARIYLPADANCVVYTMDQCLQDTDTINLIIAEKRPFPQWLSFAEAVAHCRAGASVWQWASTAQGIDPHVVLVGIGDNPTLEVMAAAQIIRTELPFLRLRVVNVVSLFTLTPASEHPQGLEDDLFEAIFTAHAPVIMNFHGYPSALKQLLFGRSRLERFHINGYCEEGTTTTPFDMHVCNGTDRYHLVIQAIRLAAAHPSCQHIAIRMNELIASYQAILTEHRRFIQRYGKDPDSITQWQWQMPAD</sequence>
<dbReference type="SUPFAM" id="SSF52518">
    <property type="entry name" value="Thiamin diphosphate-binding fold (THDP-binding)"/>
    <property type="match status" value="2"/>
</dbReference>
<accession>A0A402A7C7</accession>
<dbReference type="InterPro" id="IPR009014">
    <property type="entry name" value="Transketo_C/PFOR_II"/>
</dbReference>
<dbReference type="Proteomes" id="UP000287352">
    <property type="component" value="Unassembled WGS sequence"/>
</dbReference>
<feature type="domain" description="Xylulose 5-phosphate/Fructose 6-phosphate phosphoketolase N-terminal" evidence="6">
    <location>
        <begin position="23"/>
        <end position="375"/>
    </location>
</feature>
<dbReference type="InterPro" id="IPR019790">
    <property type="entry name" value="Xul5P/Fru6P_PKetolase_CS"/>
</dbReference>
<comment type="caution">
    <text evidence="7">The sequence shown here is derived from an EMBL/GenBank/DDBJ whole genome shotgun (WGS) entry which is preliminary data.</text>
</comment>
<dbReference type="InterPro" id="IPR005593">
    <property type="entry name" value="Xul5P/Fru6P_PKetolase"/>
</dbReference>
<comment type="cofactor">
    <cofactor evidence="1">
        <name>thiamine diphosphate</name>
        <dbReference type="ChEBI" id="CHEBI:58937"/>
    </cofactor>
</comment>
<dbReference type="Pfam" id="PF09364">
    <property type="entry name" value="XFP_N"/>
    <property type="match status" value="1"/>
</dbReference>
<comment type="similarity">
    <text evidence="2">Belongs to the XFP family.</text>
</comment>
<dbReference type="GO" id="GO:0016832">
    <property type="term" value="F:aldehyde-lyase activity"/>
    <property type="evidence" value="ECO:0007669"/>
    <property type="project" value="InterPro"/>
</dbReference>
<dbReference type="GO" id="GO:0005975">
    <property type="term" value="P:carbohydrate metabolic process"/>
    <property type="evidence" value="ECO:0007669"/>
    <property type="project" value="InterPro"/>
</dbReference>